<keyword evidence="4" id="KW-1185">Reference proteome</keyword>
<feature type="compositionally biased region" description="Low complexity" evidence="1">
    <location>
        <begin position="114"/>
        <end position="135"/>
    </location>
</feature>
<feature type="domain" description="RNA polymerase alpha subunit C-terminal" evidence="2">
    <location>
        <begin position="13"/>
        <end position="63"/>
    </location>
</feature>
<dbReference type="SUPFAM" id="SSF47789">
    <property type="entry name" value="C-terminal domain of RNA polymerase alpha subunit"/>
    <property type="match status" value="1"/>
</dbReference>
<proteinExistence type="predicted"/>
<evidence type="ECO:0000313" key="3">
    <source>
        <dbReference type="EMBL" id="SNX98577.1"/>
    </source>
</evidence>
<dbReference type="Proteomes" id="UP000219514">
    <property type="component" value="Unassembled WGS sequence"/>
</dbReference>
<dbReference type="OrthoDB" id="5198143at2"/>
<dbReference type="RefSeq" id="WP_097208508.1">
    <property type="nucleotide sequence ID" value="NZ_JACHXB010000002.1"/>
</dbReference>
<gene>
    <name evidence="3" type="ORF">SAMN06893097_11192</name>
</gene>
<feature type="region of interest" description="Disordered" evidence="1">
    <location>
        <begin position="70"/>
        <end position="90"/>
    </location>
</feature>
<dbReference type="AlphaFoldDB" id="A0A285EHV0"/>
<sequence>MPTRSPGDAPAGSLEELGLPGRAVTALTRAGVTSAAELAGLTRAELAAVPGLGPGTVAAIRRVVPEPDAAAAEEESPAAPAIPSFASLRDPRRRTAVDLIVPATPHPADRAATRPGEPAAAPSGPRAAARPATGPRPAEYADLLRLGARVVRAAAGVPLRMAGWPVRCLRRLVGGQPG</sequence>
<dbReference type="EMBL" id="OBDO01000011">
    <property type="protein sequence ID" value="SNX98577.1"/>
    <property type="molecule type" value="Genomic_DNA"/>
</dbReference>
<feature type="region of interest" description="Disordered" evidence="1">
    <location>
        <begin position="104"/>
        <end position="135"/>
    </location>
</feature>
<protein>
    <submittedName>
        <fullName evidence="3">RNA polymerase, alpha chain C terminal domain</fullName>
    </submittedName>
</protein>
<evidence type="ECO:0000313" key="4">
    <source>
        <dbReference type="Proteomes" id="UP000219514"/>
    </source>
</evidence>
<dbReference type="Gene3D" id="1.10.150.20">
    <property type="entry name" value="5' to 3' exonuclease, C-terminal subdomain"/>
    <property type="match status" value="1"/>
</dbReference>
<dbReference type="GO" id="GO:0003899">
    <property type="term" value="F:DNA-directed RNA polymerase activity"/>
    <property type="evidence" value="ECO:0007669"/>
    <property type="project" value="InterPro"/>
</dbReference>
<dbReference type="InterPro" id="IPR011260">
    <property type="entry name" value="RNAP_asu_C"/>
</dbReference>
<dbReference type="GO" id="GO:0006351">
    <property type="term" value="P:DNA-templated transcription"/>
    <property type="evidence" value="ECO:0007669"/>
    <property type="project" value="InterPro"/>
</dbReference>
<dbReference type="GO" id="GO:0003677">
    <property type="term" value="F:DNA binding"/>
    <property type="evidence" value="ECO:0007669"/>
    <property type="project" value="InterPro"/>
</dbReference>
<evidence type="ECO:0000259" key="2">
    <source>
        <dbReference type="Pfam" id="PF03118"/>
    </source>
</evidence>
<accession>A0A285EHV0</accession>
<name>A0A285EHV0_9ACTN</name>
<dbReference type="Pfam" id="PF03118">
    <property type="entry name" value="RNA_pol_A_CTD"/>
    <property type="match status" value="1"/>
</dbReference>
<reference evidence="3 4" key="1">
    <citation type="submission" date="2017-09" db="EMBL/GenBank/DDBJ databases">
        <authorList>
            <person name="Ehlers B."/>
            <person name="Leendertz F.H."/>
        </authorList>
    </citation>
    <scope>NUCLEOTIDE SEQUENCE [LARGE SCALE GENOMIC DNA]</scope>
    <source>
        <strain evidence="3 4">DSM 46844</strain>
    </source>
</reference>
<evidence type="ECO:0000256" key="1">
    <source>
        <dbReference type="SAM" id="MobiDB-lite"/>
    </source>
</evidence>
<feature type="compositionally biased region" description="Low complexity" evidence="1">
    <location>
        <begin position="77"/>
        <end position="87"/>
    </location>
</feature>
<organism evidence="3 4">
    <name type="scientific">Geodermatophilus sabuli</name>
    <dbReference type="NCBI Taxonomy" id="1564158"/>
    <lineage>
        <taxon>Bacteria</taxon>
        <taxon>Bacillati</taxon>
        <taxon>Actinomycetota</taxon>
        <taxon>Actinomycetes</taxon>
        <taxon>Geodermatophilales</taxon>
        <taxon>Geodermatophilaceae</taxon>
        <taxon>Geodermatophilus</taxon>
    </lineage>
</organism>